<evidence type="ECO:0000313" key="3">
    <source>
        <dbReference type="EMBL" id="PRI12172.1"/>
    </source>
</evidence>
<dbReference type="PANTHER" id="PTHR46268">
    <property type="entry name" value="STRESS RESPONSE PROTEIN NHAX"/>
    <property type="match status" value="1"/>
</dbReference>
<dbReference type="InterPro" id="IPR006016">
    <property type="entry name" value="UspA"/>
</dbReference>
<comment type="similarity">
    <text evidence="1">Belongs to the universal stress protein A family.</text>
</comment>
<feature type="domain" description="UspA" evidence="2">
    <location>
        <begin position="147"/>
        <end position="282"/>
    </location>
</feature>
<feature type="domain" description="UspA" evidence="2">
    <location>
        <begin position="1"/>
        <end position="135"/>
    </location>
</feature>
<keyword evidence="3" id="KW-0808">Transferase</keyword>
<protein>
    <submittedName>
        <fullName evidence="3">Acetyltransferase</fullName>
    </submittedName>
</protein>
<dbReference type="InterPro" id="IPR006015">
    <property type="entry name" value="Universal_stress_UspA"/>
</dbReference>
<dbReference type="RefSeq" id="WP_105804482.1">
    <property type="nucleotide sequence ID" value="NZ_MWZD01000013.1"/>
</dbReference>
<dbReference type="InterPro" id="IPR014729">
    <property type="entry name" value="Rossmann-like_a/b/a_fold"/>
</dbReference>
<dbReference type="Pfam" id="PF00582">
    <property type="entry name" value="Usp"/>
    <property type="match status" value="2"/>
</dbReference>
<gene>
    <name evidence="3" type="ORF">B4915_03720</name>
</gene>
<evidence type="ECO:0000259" key="2">
    <source>
        <dbReference type="Pfam" id="PF00582"/>
    </source>
</evidence>
<keyword evidence="4" id="KW-1185">Reference proteome</keyword>
<dbReference type="SUPFAM" id="SSF52402">
    <property type="entry name" value="Adenine nucleotide alpha hydrolases-like"/>
    <property type="match status" value="2"/>
</dbReference>
<evidence type="ECO:0000313" key="4">
    <source>
        <dbReference type="Proteomes" id="UP000238650"/>
    </source>
</evidence>
<reference evidence="3 4" key="1">
    <citation type="journal article" date="2017" name="New Microbes New Infect">
        <title>Genome sequence of 'Leucobacter massiliensis' sp. nov. isolated from human pharynx after travel to the 2014 Hajj.</title>
        <authorList>
            <person name="Leangapichart T."/>
            <person name="Gautret P."/>
            <person name="Nguyen T.T."/>
            <person name="Armstrong N."/>
            <person name="Rolain J.M."/>
        </authorList>
    </citation>
    <scope>NUCLEOTIDE SEQUENCE [LARGE SCALE GENOMIC DNA]</scope>
    <source>
        <strain evidence="3 4">122RC15</strain>
    </source>
</reference>
<dbReference type="EMBL" id="MWZD01000013">
    <property type="protein sequence ID" value="PRI12172.1"/>
    <property type="molecule type" value="Genomic_DNA"/>
</dbReference>
<dbReference type="GO" id="GO:0016740">
    <property type="term" value="F:transferase activity"/>
    <property type="evidence" value="ECO:0007669"/>
    <property type="project" value="UniProtKB-KW"/>
</dbReference>
<comment type="caution">
    <text evidence="3">The sequence shown here is derived from an EMBL/GenBank/DDBJ whole genome shotgun (WGS) entry which is preliminary data.</text>
</comment>
<name>A0A2S9QRH4_9MICO</name>
<evidence type="ECO:0000256" key="1">
    <source>
        <dbReference type="ARBA" id="ARBA00008791"/>
    </source>
</evidence>
<sequence length="283" mass="29426">MSEKYLIGVDGSEQSRAALAWGLARATERGASVELLHVADDSFLSESVAFLSEAQQASEQMLQGETEYARSLGFSGKITGTAVVGHPIAELEEASKHADLLVLGAHGGSRFAGSFFGTRAVKAAATAHCPVAVIPADDADAVSRTGVVVGVDGSEPSKRAIAFAAEEASTRGVPLIAVYAWMPPLTPGLEYLWSEELVESQRAAAEEAIAIGVAGLAQRYPDLEVRREIVQSAPVAALVQAAERADMIVVGSRGRGGISRLLLGSVSHGVLQALPCPVVVTRA</sequence>
<dbReference type="PRINTS" id="PR01438">
    <property type="entry name" value="UNVRSLSTRESS"/>
</dbReference>
<organism evidence="3 4">
    <name type="scientific">Leucobacter massiliensis</name>
    <dbReference type="NCBI Taxonomy" id="1686285"/>
    <lineage>
        <taxon>Bacteria</taxon>
        <taxon>Bacillati</taxon>
        <taxon>Actinomycetota</taxon>
        <taxon>Actinomycetes</taxon>
        <taxon>Micrococcales</taxon>
        <taxon>Microbacteriaceae</taxon>
        <taxon>Leucobacter</taxon>
    </lineage>
</organism>
<dbReference type="PANTHER" id="PTHR46268:SF6">
    <property type="entry name" value="UNIVERSAL STRESS PROTEIN UP12"/>
    <property type="match status" value="1"/>
</dbReference>
<dbReference type="Gene3D" id="3.40.50.620">
    <property type="entry name" value="HUPs"/>
    <property type="match status" value="2"/>
</dbReference>
<dbReference type="CDD" id="cd00293">
    <property type="entry name" value="USP-like"/>
    <property type="match status" value="1"/>
</dbReference>
<dbReference type="OrthoDB" id="4931198at2"/>
<dbReference type="Proteomes" id="UP000238650">
    <property type="component" value="Unassembled WGS sequence"/>
</dbReference>
<dbReference type="AlphaFoldDB" id="A0A2S9QRH4"/>
<accession>A0A2S9QRH4</accession>
<proteinExistence type="inferred from homology"/>